<dbReference type="Proteomes" id="UP000433652">
    <property type="component" value="Unassembled WGS sequence"/>
</dbReference>
<sequence>MIIRRSAYLALIAGLFLSVPAHAALPDPVKAMIEAAIAKGDKNKVATVIEFAKETNPDDAAEIDALQQQFLADVAEKEKAQALAKEEAIRSAGVFDNWHGKGEIGANQASGNSHDVGFTGAITLERAGIDWKHKLRLRGDYQRSNGRTSREQLLFAYEPQYRLSQRAFVYGLAQWDHDGQQGIDSRYALSSGLGYKVLDQQAVQLAIKAGPAFRRTEYSSGEDASTLAALFAYDFGWKISDRLAFNQNSNMVAGGGSSGTVFIDSRSTTFDILSGLEAKISDRLTTRLSYEIKFDSNPQPGKEKTDTISRFTMVYGF</sequence>
<evidence type="ECO:0000313" key="3">
    <source>
        <dbReference type="Proteomes" id="UP000433652"/>
    </source>
</evidence>
<evidence type="ECO:0000313" key="2">
    <source>
        <dbReference type="EMBL" id="MXO58777.1"/>
    </source>
</evidence>
<keyword evidence="1" id="KW-0732">Signal</keyword>
<accession>A0A6I4SUL3</accession>
<keyword evidence="3" id="KW-1185">Reference proteome</keyword>
<reference evidence="2 3" key="1">
    <citation type="submission" date="2019-12" db="EMBL/GenBank/DDBJ databases">
        <title>Genomic-based taxomic classification of the family Erythrobacteraceae.</title>
        <authorList>
            <person name="Xu L."/>
        </authorList>
    </citation>
    <scope>NUCLEOTIDE SEQUENCE [LARGE SCALE GENOMIC DNA]</scope>
    <source>
        <strain evidence="2 3">MCCC 1K01500</strain>
    </source>
</reference>
<protein>
    <submittedName>
        <fullName evidence="2">DUF481 domain-containing protein</fullName>
    </submittedName>
</protein>
<feature type="signal peptide" evidence="1">
    <location>
        <begin position="1"/>
        <end position="23"/>
    </location>
</feature>
<proteinExistence type="predicted"/>
<dbReference type="InterPro" id="IPR007433">
    <property type="entry name" value="DUF481"/>
</dbReference>
<evidence type="ECO:0000256" key="1">
    <source>
        <dbReference type="SAM" id="SignalP"/>
    </source>
</evidence>
<dbReference type="EMBL" id="WTYM01000030">
    <property type="protein sequence ID" value="MXO58777.1"/>
    <property type="molecule type" value="Genomic_DNA"/>
</dbReference>
<gene>
    <name evidence="2" type="ORF">GRI89_04385</name>
</gene>
<organism evidence="2 3">
    <name type="scientific">Croceibacterium salegens</name>
    <dbReference type="NCBI Taxonomy" id="1737568"/>
    <lineage>
        <taxon>Bacteria</taxon>
        <taxon>Pseudomonadati</taxon>
        <taxon>Pseudomonadota</taxon>
        <taxon>Alphaproteobacteria</taxon>
        <taxon>Sphingomonadales</taxon>
        <taxon>Erythrobacteraceae</taxon>
        <taxon>Croceibacterium</taxon>
    </lineage>
</organism>
<comment type="caution">
    <text evidence="2">The sequence shown here is derived from an EMBL/GenBank/DDBJ whole genome shotgun (WGS) entry which is preliminary data.</text>
</comment>
<feature type="chain" id="PRO_5026233215" evidence="1">
    <location>
        <begin position="24"/>
        <end position="317"/>
    </location>
</feature>
<dbReference type="Pfam" id="PF04338">
    <property type="entry name" value="DUF481"/>
    <property type="match status" value="1"/>
</dbReference>
<name>A0A6I4SUL3_9SPHN</name>
<dbReference type="AlphaFoldDB" id="A0A6I4SUL3"/>
<dbReference type="OrthoDB" id="7341471at2"/>